<evidence type="ECO:0000256" key="6">
    <source>
        <dbReference type="SAM" id="Phobius"/>
    </source>
</evidence>
<dbReference type="PANTHER" id="PTHR32196">
    <property type="entry name" value="ABC TRANSPORTER PERMEASE PROTEIN YPHD-RELATED-RELATED"/>
    <property type="match status" value="1"/>
</dbReference>
<proteinExistence type="predicted"/>
<protein>
    <submittedName>
        <fullName evidence="7">ABC transporter permease</fullName>
    </submittedName>
</protein>
<sequence length="338" mass="34424">MTDDSTPQRLTSARLGVSKGLLTMAVSTVVLVILGFALAPSSVSQGAVLGMLPFASVLAIVGLGQMLVVQQGGIDLSVPGAVSLAVVLSTHIPNQDDSMLVPAILAVYAWAIGAGLLNGFMVGRLGLNPIIATLGTNALLFGAVLGISGGIPRTTTRLLSSIAGGRTAGIPNALLIALVVLVLVTILVKRTVAGRRFEAVGASPAAARATGLRYRTHRGAAYVWAQLLFATAGIMLAGITNQPTAFQGNTYLLTSVAVVVLGGTSLLGGRGYPVATFVAALFLSQLDQFVLALGVPFAVRTLVQAAALAIGVAIYTVDWAALRRRLAARPDASAPAAP</sequence>
<evidence type="ECO:0000256" key="5">
    <source>
        <dbReference type="ARBA" id="ARBA00023136"/>
    </source>
</evidence>
<feature type="transmembrane region" description="Helical" evidence="6">
    <location>
        <begin position="221"/>
        <end position="239"/>
    </location>
</feature>
<dbReference type="GO" id="GO:0022857">
    <property type="term" value="F:transmembrane transporter activity"/>
    <property type="evidence" value="ECO:0007669"/>
    <property type="project" value="InterPro"/>
</dbReference>
<evidence type="ECO:0000256" key="2">
    <source>
        <dbReference type="ARBA" id="ARBA00022475"/>
    </source>
</evidence>
<organism evidence="7 8">
    <name type="scientific">Agromyces bracchium</name>
    <dbReference type="NCBI Taxonomy" id="88376"/>
    <lineage>
        <taxon>Bacteria</taxon>
        <taxon>Bacillati</taxon>
        <taxon>Actinomycetota</taxon>
        <taxon>Actinomycetes</taxon>
        <taxon>Micrococcales</taxon>
        <taxon>Microbacteriaceae</taxon>
        <taxon>Agromyces</taxon>
    </lineage>
</organism>
<dbReference type="RefSeq" id="WP_155052604.1">
    <property type="nucleotide sequence ID" value="NZ_BAAAIB010000002.1"/>
</dbReference>
<evidence type="ECO:0000313" key="8">
    <source>
        <dbReference type="Proteomes" id="UP000433071"/>
    </source>
</evidence>
<dbReference type="Pfam" id="PF02653">
    <property type="entry name" value="BPD_transp_2"/>
    <property type="match status" value="1"/>
</dbReference>
<keyword evidence="5 6" id="KW-0472">Membrane</keyword>
<dbReference type="EMBL" id="WMLB01000033">
    <property type="protein sequence ID" value="MTH69568.1"/>
    <property type="molecule type" value="Genomic_DNA"/>
</dbReference>
<dbReference type="OrthoDB" id="9808136at2"/>
<comment type="caution">
    <text evidence="7">The sequence shown here is derived from an EMBL/GenBank/DDBJ whole genome shotgun (WGS) entry which is preliminary data.</text>
</comment>
<dbReference type="CDD" id="cd06579">
    <property type="entry name" value="TM_PBP1_transp_AraH_like"/>
    <property type="match status" value="1"/>
</dbReference>
<keyword evidence="2" id="KW-1003">Cell membrane</keyword>
<name>A0A6I3M9X3_9MICO</name>
<reference evidence="7 8" key="1">
    <citation type="submission" date="2019-11" db="EMBL/GenBank/DDBJ databases">
        <title>Agromyces kandeliae sp. nov., isolated from mangrove soil.</title>
        <authorList>
            <person name="Wang R."/>
        </authorList>
    </citation>
    <scope>NUCLEOTIDE SEQUENCE [LARGE SCALE GENOMIC DNA]</scope>
    <source>
        <strain evidence="7 8">JCM 11433</strain>
    </source>
</reference>
<feature type="transmembrane region" description="Helical" evidence="6">
    <location>
        <begin position="274"/>
        <end position="295"/>
    </location>
</feature>
<feature type="transmembrane region" description="Helical" evidence="6">
    <location>
        <begin position="168"/>
        <end position="188"/>
    </location>
</feature>
<comment type="subcellular location">
    <subcellularLocation>
        <location evidence="1">Cell membrane</location>
        <topology evidence="1">Multi-pass membrane protein</topology>
    </subcellularLocation>
</comment>
<accession>A0A6I3M9X3</accession>
<dbReference type="Proteomes" id="UP000433071">
    <property type="component" value="Unassembled WGS sequence"/>
</dbReference>
<gene>
    <name evidence="7" type="ORF">GJ743_14440</name>
</gene>
<feature type="transmembrane region" description="Helical" evidence="6">
    <location>
        <begin position="301"/>
        <end position="322"/>
    </location>
</feature>
<evidence type="ECO:0000256" key="1">
    <source>
        <dbReference type="ARBA" id="ARBA00004651"/>
    </source>
</evidence>
<keyword evidence="4 6" id="KW-1133">Transmembrane helix</keyword>
<dbReference type="InterPro" id="IPR001851">
    <property type="entry name" value="ABC_transp_permease"/>
</dbReference>
<evidence type="ECO:0000256" key="4">
    <source>
        <dbReference type="ARBA" id="ARBA00022989"/>
    </source>
</evidence>
<feature type="transmembrane region" description="Helical" evidence="6">
    <location>
        <begin position="47"/>
        <end position="69"/>
    </location>
</feature>
<evidence type="ECO:0000256" key="3">
    <source>
        <dbReference type="ARBA" id="ARBA00022692"/>
    </source>
</evidence>
<evidence type="ECO:0000313" key="7">
    <source>
        <dbReference type="EMBL" id="MTH69568.1"/>
    </source>
</evidence>
<feature type="transmembrane region" description="Helical" evidence="6">
    <location>
        <begin position="21"/>
        <end position="41"/>
    </location>
</feature>
<dbReference type="GO" id="GO:0005886">
    <property type="term" value="C:plasma membrane"/>
    <property type="evidence" value="ECO:0007669"/>
    <property type="project" value="UniProtKB-SubCell"/>
</dbReference>
<feature type="transmembrane region" description="Helical" evidence="6">
    <location>
        <begin position="127"/>
        <end position="148"/>
    </location>
</feature>
<dbReference type="AlphaFoldDB" id="A0A6I3M9X3"/>
<keyword evidence="8" id="KW-1185">Reference proteome</keyword>
<keyword evidence="3 6" id="KW-0812">Transmembrane</keyword>
<feature type="transmembrane region" description="Helical" evidence="6">
    <location>
        <begin position="251"/>
        <end position="267"/>
    </location>
</feature>
<feature type="transmembrane region" description="Helical" evidence="6">
    <location>
        <begin position="99"/>
        <end position="120"/>
    </location>
</feature>